<gene>
    <name evidence="3" type="ORF">COEREDRAFT_6829</name>
</gene>
<dbReference type="OrthoDB" id="5340910at2759"/>
<dbReference type="EMBL" id="KZ303491">
    <property type="protein sequence ID" value="PIA18093.1"/>
    <property type="molecule type" value="Genomic_DNA"/>
</dbReference>
<reference evidence="3 4" key="1">
    <citation type="journal article" date="2015" name="Genome Biol. Evol.">
        <title>Phylogenomic analyses indicate that early fungi evolved digesting cell walls of algal ancestors of land plants.</title>
        <authorList>
            <person name="Chang Y."/>
            <person name="Wang S."/>
            <person name="Sekimoto S."/>
            <person name="Aerts A.L."/>
            <person name="Choi C."/>
            <person name="Clum A."/>
            <person name="LaButti K.M."/>
            <person name="Lindquist E.A."/>
            <person name="Yee Ngan C."/>
            <person name="Ohm R.A."/>
            <person name="Salamov A.A."/>
            <person name="Grigoriev I.V."/>
            <person name="Spatafora J.W."/>
            <person name="Berbee M.L."/>
        </authorList>
    </citation>
    <scope>NUCLEOTIDE SEQUENCE [LARGE SCALE GENOMIC DNA]</scope>
    <source>
        <strain evidence="3 4">NRRL 1564</strain>
    </source>
</reference>
<keyword evidence="2" id="KW-0812">Transmembrane</keyword>
<organism evidence="3 4">
    <name type="scientific">Coemansia reversa (strain ATCC 12441 / NRRL 1564)</name>
    <dbReference type="NCBI Taxonomy" id="763665"/>
    <lineage>
        <taxon>Eukaryota</taxon>
        <taxon>Fungi</taxon>
        <taxon>Fungi incertae sedis</taxon>
        <taxon>Zoopagomycota</taxon>
        <taxon>Kickxellomycotina</taxon>
        <taxon>Kickxellomycetes</taxon>
        <taxon>Kickxellales</taxon>
        <taxon>Kickxellaceae</taxon>
        <taxon>Coemansia</taxon>
    </lineage>
</organism>
<evidence type="ECO:0000313" key="4">
    <source>
        <dbReference type="Proteomes" id="UP000242474"/>
    </source>
</evidence>
<feature type="compositionally biased region" description="Low complexity" evidence="1">
    <location>
        <begin position="259"/>
        <end position="281"/>
    </location>
</feature>
<keyword evidence="4" id="KW-1185">Reference proteome</keyword>
<protein>
    <submittedName>
        <fullName evidence="3">Uncharacterized protein</fullName>
    </submittedName>
</protein>
<keyword evidence="2" id="KW-1133">Transmembrane helix</keyword>
<feature type="compositionally biased region" description="Low complexity" evidence="1">
    <location>
        <begin position="182"/>
        <end position="220"/>
    </location>
</feature>
<proteinExistence type="predicted"/>
<feature type="region of interest" description="Disordered" evidence="1">
    <location>
        <begin position="254"/>
        <end position="282"/>
    </location>
</feature>
<name>A0A2G5BGG7_COERN</name>
<feature type="region of interest" description="Disordered" evidence="1">
    <location>
        <begin position="182"/>
        <end position="241"/>
    </location>
</feature>
<feature type="compositionally biased region" description="Polar residues" evidence="1">
    <location>
        <begin position="355"/>
        <end position="364"/>
    </location>
</feature>
<accession>A0A2G5BGG7</accession>
<sequence length="694" mass="75323">MIALELRSDDSGSAISLMPLFTFVDYSHSQSIPQNHKGRNSEIPLGFSSAVTATSNSAILPASAEPGNMSLLQLRMPAVRAETVITPEPIKAPSYLLQPKLDQMMPVTYTPQSSLHTYAKYETKIWTQRGIILFETTKTAADAISDATSSMETQTLESSYSSSISLSSSTSNESDTSSIIAYTPTSSSQSTSQSPTTATTTATTATSTSTSSAATPTTATLPSVTHNDTQETQSARGSQTHQLFQSVTISQQNKIQEKSTTSASSKSARTSATATSISTNTKDFHSQASNRLSNGYVVLITVATIFVIAVLLYFYMRRRKDLRARTNSTGNGGGGRTILSSHSGAPSVGADKSNKYNTAVNPSSCKMPPDSGASADYRNKHSKNPKDKYNFEKNTTLPSTDQQVRSQASDVSDQVERVMKAQNINYPIHHSRQMAPWKATGNSYERSAVVSTESDIYNSILTGKKQSIQFPDPQTAKDSHTALPARAVVKHSATSLDNVKPQPLSPVHTNDLTYLQMRSAHLVSVESQPKADQPLYSNRQPNQKCLQMSTGVGGRHALLETISANPGLAEITSKAPLGINVKPHKLMRDPIERPNSSKRKLRNHATVPMNWEALSTKSKDTRNALHTSSEDGLTYLGQQQQQQSLDKQSERITQPKLKSPPHTPNLDDLSQHKDPFNFITLLGSDGSLSDSYQL</sequence>
<dbReference type="STRING" id="763665.A0A2G5BGG7"/>
<dbReference type="Proteomes" id="UP000242474">
    <property type="component" value="Unassembled WGS sequence"/>
</dbReference>
<feature type="region of interest" description="Disordered" evidence="1">
    <location>
        <begin position="585"/>
        <end position="671"/>
    </location>
</feature>
<evidence type="ECO:0000256" key="1">
    <source>
        <dbReference type="SAM" id="MobiDB-lite"/>
    </source>
</evidence>
<feature type="compositionally biased region" description="Polar residues" evidence="1">
    <location>
        <begin position="221"/>
        <end position="241"/>
    </location>
</feature>
<dbReference type="AlphaFoldDB" id="A0A2G5BGG7"/>
<feature type="region of interest" description="Disordered" evidence="1">
    <location>
        <begin position="324"/>
        <end position="407"/>
    </location>
</feature>
<keyword evidence="2" id="KW-0472">Membrane</keyword>
<evidence type="ECO:0000256" key="2">
    <source>
        <dbReference type="SAM" id="Phobius"/>
    </source>
</evidence>
<feature type="transmembrane region" description="Helical" evidence="2">
    <location>
        <begin position="295"/>
        <end position="315"/>
    </location>
</feature>
<feature type="compositionally biased region" description="Polar residues" evidence="1">
    <location>
        <begin position="392"/>
        <end position="407"/>
    </location>
</feature>
<evidence type="ECO:0000313" key="3">
    <source>
        <dbReference type="EMBL" id="PIA18093.1"/>
    </source>
</evidence>